<feature type="transmembrane region" description="Helical" evidence="1">
    <location>
        <begin position="148"/>
        <end position="170"/>
    </location>
</feature>
<feature type="transmembrane region" description="Helical" evidence="1">
    <location>
        <begin position="84"/>
        <end position="107"/>
    </location>
</feature>
<keyword evidence="1" id="KW-0472">Membrane</keyword>
<feature type="transmembrane region" description="Helical" evidence="1">
    <location>
        <begin position="119"/>
        <end position="136"/>
    </location>
</feature>
<accession>A0A7S1J3Y1</accession>
<dbReference type="EMBL" id="HBGA01115732">
    <property type="protein sequence ID" value="CAD9031956.1"/>
    <property type="molecule type" value="Transcribed_RNA"/>
</dbReference>
<feature type="transmembrane region" description="Helical" evidence="1">
    <location>
        <begin position="45"/>
        <end position="64"/>
    </location>
</feature>
<evidence type="ECO:0000313" key="2">
    <source>
        <dbReference type="EMBL" id="CAD9031956.1"/>
    </source>
</evidence>
<name>A0A7S1J3Y1_9EUGL</name>
<reference evidence="2" key="1">
    <citation type="submission" date="2021-01" db="EMBL/GenBank/DDBJ databases">
        <authorList>
            <person name="Corre E."/>
            <person name="Pelletier E."/>
            <person name="Niang G."/>
            <person name="Scheremetjew M."/>
            <person name="Finn R."/>
            <person name="Kale V."/>
            <person name="Holt S."/>
            <person name="Cochrane G."/>
            <person name="Meng A."/>
            <person name="Brown T."/>
            <person name="Cohen L."/>
        </authorList>
    </citation>
    <scope>NUCLEOTIDE SEQUENCE</scope>
    <source>
        <strain evidence="2">NIES-381</strain>
    </source>
</reference>
<keyword evidence="1" id="KW-1133">Transmembrane helix</keyword>
<dbReference type="AlphaFoldDB" id="A0A7S1J3Y1"/>
<evidence type="ECO:0000256" key="1">
    <source>
        <dbReference type="SAM" id="Phobius"/>
    </source>
</evidence>
<gene>
    <name evidence="2" type="ORF">EGYM00392_LOCUS43098</name>
</gene>
<keyword evidence="1" id="KW-0812">Transmembrane</keyword>
<proteinExistence type="predicted"/>
<organism evidence="2">
    <name type="scientific">Eutreptiella gymnastica</name>
    <dbReference type="NCBI Taxonomy" id="73025"/>
    <lineage>
        <taxon>Eukaryota</taxon>
        <taxon>Discoba</taxon>
        <taxon>Euglenozoa</taxon>
        <taxon>Euglenida</taxon>
        <taxon>Spirocuta</taxon>
        <taxon>Euglenophyceae</taxon>
        <taxon>Eutreptiales</taxon>
        <taxon>Eutreptiaceae</taxon>
        <taxon>Eutreptiella</taxon>
    </lineage>
</organism>
<protein>
    <submittedName>
        <fullName evidence="2">Uncharacterized protein</fullName>
    </submittedName>
</protein>
<sequence>MAALLPAETKASGMAGLVRTFRALGIKEANLSNTELLEDHIKRNLVAGWNVFLASPSFYFLWHLVHKAGFTTSAVRSITGSVRIVPFLGLLYGTCACAIPWTTSLLMDRGQSVTEAKSNASTVVMLSGVAVLEAIVELRGCGVAFNQMTVGALLCFVPALIGRLAAGVLVQQQKIGGEFHNVLPPAWKLDGGLKSSLYSLCETLCIDTDFFKTVVGTSVFQHILNGITYVLLTHGQKTRMLHLGRYLTGGLDGTAASAMQQFARTVSLRLGFCGVWNWLGSQPVAHWEAMDQALCLLEGRPAPGQA</sequence>